<dbReference type="SUPFAM" id="SSF53955">
    <property type="entry name" value="Lysozyme-like"/>
    <property type="match status" value="1"/>
</dbReference>
<keyword evidence="2" id="KW-0732">Signal</keyword>
<organism evidence="4 5">
    <name type="scientific">Arcobacter suis CECT 7833</name>
    <dbReference type="NCBI Taxonomy" id="663365"/>
    <lineage>
        <taxon>Bacteria</taxon>
        <taxon>Pseudomonadati</taxon>
        <taxon>Campylobacterota</taxon>
        <taxon>Epsilonproteobacteria</taxon>
        <taxon>Campylobacterales</taxon>
        <taxon>Arcobacteraceae</taxon>
        <taxon>Arcobacter</taxon>
    </lineage>
</organism>
<keyword evidence="5" id="KW-1185">Reference proteome</keyword>
<proteinExistence type="inferred from homology"/>
<evidence type="ECO:0000313" key="5">
    <source>
        <dbReference type="Proteomes" id="UP000263040"/>
    </source>
</evidence>
<evidence type="ECO:0000259" key="3">
    <source>
        <dbReference type="Pfam" id="PF01464"/>
    </source>
</evidence>
<dbReference type="InterPro" id="IPR023346">
    <property type="entry name" value="Lysozyme-like_dom_sf"/>
</dbReference>
<comment type="similarity">
    <text evidence="1">Belongs to the transglycosylase Slt family.</text>
</comment>
<dbReference type="Gene3D" id="1.10.530.10">
    <property type="match status" value="1"/>
</dbReference>
<dbReference type="AlphaFoldDB" id="A0AAD0SQR5"/>
<feature type="signal peptide" evidence="2">
    <location>
        <begin position="1"/>
        <end position="22"/>
    </location>
</feature>
<dbReference type="KEGG" id="asui:ASUIS_1316"/>
<dbReference type="InterPro" id="IPR008258">
    <property type="entry name" value="Transglycosylase_SLT_dom_1"/>
</dbReference>
<dbReference type="PANTHER" id="PTHR37423:SF2">
    <property type="entry name" value="MEMBRANE-BOUND LYTIC MUREIN TRANSGLYCOSYLASE C"/>
    <property type="match status" value="1"/>
</dbReference>
<reference evidence="4 5" key="1">
    <citation type="submission" date="2018-08" db="EMBL/GenBank/DDBJ databases">
        <title>Complete genome of the Arcobacter suis type strain LMG 26152.</title>
        <authorList>
            <person name="Miller W.G."/>
            <person name="Yee E."/>
            <person name="Bono J.L."/>
        </authorList>
    </citation>
    <scope>NUCLEOTIDE SEQUENCE [LARGE SCALE GENOMIC DNA]</scope>
    <source>
        <strain evidence="4 5">CECT 7833</strain>
    </source>
</reference>
<evidence type="ECO:0000256" key="1">
    <source>
        <dbReference type="ARBA" id="ARBA00007734"/>
    </source>
</evidence>
<dbReference type="PANTHER" id="PTHR37423">
    <property type="entry name" value="SOLUBLE LYTIC MUREIN TRANSGLYCOSYLASE-RELATED"/>
    <property type="match status" value="1"/>
</dbReference>
<dbReference type="Pfam" id="PF01464">
    <property type="entry name" value="SLT"/>
    <property type="match status" value="1"/>
</dbReference>
<evidence type="ECO:0000256" key="2">
    <source>
        <dbReference type="SAM" id="SignalP"/>
    </source>
</evidence>
<protein>
    <submittedName>
        <fullName evidence="4">Soluble lytic murein transglycosylase</fullName>
    </submittedName>
</protein>
<feature type="chain" id="PRO_5041955719" evidence="2">
    <location>
        <begin position="23"/>
        <end position="554"/>
    </location>
</feature>
<dbReference type="CDD" id="cd13401">
    <property type="entry name" value="Slt70-like"/>
    <property type="match status" value="1"/>
</dbReference>
<sequence length="554" mass="65211">MSMKKLLFSVSVIFLFNISVSASINTTDMFKEDFKVTIEWLEQKPKSHAKDFFILQYLEQDDISIEEAKIAYSMANESNTTVKKVYNKKFKTLPPEELKCYRASIEQLKKEDSKCIALGLSLIEATEISKNDLNFFINKLDAYPTLKKDLQIIASDNPFYSLINSDIDRFFRLFFDLNKEYRSKFFNKSLNQELVDKIAKSKNFERFLRYVIYDTSLTNLQKSLLSIENNPEMTSENLFSLGINAVNNNNLNIALKFFNEANKKSYLKTHKDKSLYWLYLLTQNQLYLEELALSWDNNIYSLYAKELLNVEIDNIEFSIPLKNTKSSFNIYDPFEWMKVLDDTKKNFDEQKLQKYENLFSDDSTLAHHAFILERFTKYKKQYFITPYRNIVKNYDVDKQVLIYSIARQESHFIPSSISFSSAQGVMQIMPFLSSDIAKKLNENYNVYEQFIPNINIRYGSYHLDDLMKQFNNNPLFMAYAYNGGAGYTKTQLKKGLFAKKNRFEPFLSMELISFAETREYGKKVLANYYIYNNYLNSENRIDLSTIFQNLIEPN</sequence>
<name>A0AAD0SQR5_9BACT</name>
<feature type="domain" description="Transglycosylase SLT" evidence="3">
    <location>
        <begin position="394"/>
        <end position="495"/>
    </location>
</feature>
<gene>
    <name evidence="4" type="primary">slt</name>
    <name evidence="4" type="ORF">ASUIS_1316</name>
</gene>
<dbReference type="Proteomes" id="UP000263040">
    <property type="component" value="Chromosome"/>
</dbReference>
<dbReference type="EMBL" id="CP032100">
    <property type="protein sequence ID" value="AXX89801.1"/>
    <property type="molecule type" value="Genomic_DNA"/>
</dbReference>
<evidence type="ECO:0000313" key="4">
    <source>
        <dbReference type="EMBL" id="AXX89801.1"/>
    </source>
</evidence>
<accession>A0AAD0SQR5</accession>